<dbReference type="AlphaFoldDB" id="A0A934NJZ4"/>
<evidence type="ECO:0000256" key="1">
    <source>
        <dbReference type="ARBA" id="ARBA00011046"/>
    </source>
</evidence>
<keyword evidence="4" id="KW-0804">Transcription</keyword>
<evidence type="ECO:0000313" key="6">
    <source>
        <dbReference type="Proteomes" id="UP000614410"/>
    </source>
</evidence>
<dbReference type="EMBL" id="JAEKNN010000063">
    <property type="protein sequence ID" value="MBJ7610479.1"/>
    <property type="molecule type" value="Genomic_DNA"/>
</dbReference>
<dbReference type="Proteomes" id="UP000614410">
    <property type="component" value="Unassembled WGS sequence"/>
</dbReference>
<gene>
    <name evidence="5" type="ORF">JF887_13770</name>
</gene>
<evidence type="ECO:0000256" key="3">
    <source>
        <dbReference type="ARBA" id="ARBA00023125"/>
    </source>
</evidence>
<dbReference type="InterPro" id="IPR005650">
    <property type="entry name" value="BlaI_family"/>
</dbReference>
<reference evidence="5 6" key="1">
    <citation type="submission" date="2020-10" db="EMBL/GenBank/DDBJ databases">
        <title>Ca. Dormibacterota MAGs.</title>
        <authorList>
            <person name="Montgomery K."/>
        </authorList>
    </citation>
    <scope>NUCLEOTIDE SEQUENCE [LARGE SCALE GENOMIC DNA]</scope>
    <source>
        <strain evidence="5">Mitchell_Peninsula_5</strain>
    </source>
</reference>
<proteinExistence type="inferred from homology"/>
<accession>A0A934NJZ4</accession>
<keyword evidence="3" id="KW-0238">DNA-binding</keyword>
<sequence>MPELAYTTVMTTLSRLARKGLLTVIQRPGNRAAHYSVLQHQ</sequence>
<comment type="caution">
    <text evidence="5">The sequence shown here is derived from an EMBL/GenBank/DDBJ whole genome shotgun (WGS) entry which is preliminary data.</text>
</comment>
<name>A0A934NJZ4_9BACT</name>
<evidence type="ECO:0000256" key="2">
    <source>
        <dbReference type="ARBA" id="ARBA00023015"/>
    </source>
</evidence>
<keyword evidence="2" id="KW-0805">Transcription regulation</keyword>
<dbReference type="SUPFAM" id="SSF46785">
    <property type="entry name" value="Winged helix' DNA-binding domain"/>
    <property type="match status" value="1"/>
</dbReference>
<dbReference type="InterPro" id="IPR036388">
    <property type="entry name" value="WH-like_DNA-bd_sf"/>
</dbReference>
<protein>
    <submittedName>
        <fullName evidence="5">BlaI/MecI/CopY family transcriptional regulator</fullName>
    </submittedName>
</protein>
<comment type="similarity">
    <text evidence="1">Belongs to the BlaI transcriptional regulatory family.</text>
</comment>
<evidence type="ECO:0000256" key="4">
    <source>
        <dbReference type="ARBA" id="ARBA00023163"/>
    </source>
</evidence>
<dbReference type="Pfam" id="PF03965">
    <property type="entry name" value="Penicillinase_R"/>
    <property type="match status" value="1"/>
</dbReference>
<organism evidence="5 6">
    <name type="scientific">Candidatus Amunia macphersoniae</name>
    <dbReference type="NCBI Taxonomy" id="3127014"/>
    <lineage>
        <taxon>Bacteria</taxon>
        <taxon>Bacillati</taxon>
        <taxon>Candidatus Dormiibacterota</taxon>
        <taxon>Candidatus Dormibacteria</taxon>
        <taxon>Candidatus Aeolococcales</taxon>
        <taxon>Candidatus Aeolococcaceae</taxon>
        <taxon>Candidatus Amunia</taxon>
    </lineage>
</organism>
<dbReference type="InterPro" id="IPR036390">
    <property type="entry name" value="WH_DNA-bd_sf"/>
</dbReference>
<dbReference type="Gene3D" id="1.10.10.10">
    <property type="entry name" value="Winged helix-like DNA-binding domain superfamily/Winged helix DNA-binding domain"/>
    <property type="match status" value="1"/>
</dbReference>
<dbReference type="GO" id="GO:0003677">
    <property type="term" value="F:DNA binding"/>
    <property type="evidence" value="ECO:0007669"/>
    <property type="project" value="UniProtKB-KW"/>
</dbReference>
<dbReference type="GO" id="GO:0045892">
    <property type="term" value="P:negative regulation of DNA-templated transcription"/>
    <property type="evidence" value="ECO:0007669"/>
    <property type="project" value="InterPro"/>
</dbReference>
<evidence type="ECO:0000313" key="5">
    <source>
        <dbReference type="EMBL" id="MBJ7610479.1"/>
    </source>
</evidence>